<organism evidence="1">
    <name type="scientific">bioreactor metagenome</name>
    <dbReference type="NCBI Taxonomy" id="1076179"/>
    <lineage>
        <taxon>unclassified sequences</taxon>
        <taxon>metagenomes</taxon>
        <taxon>ecological metagenomes</taxon>
    </lineage>
</organism>
<proteinExistence type="predicted"/>
<dbReference type="EMBL" id="VSSQ01021946">
    <property type="protein sequence ID" value="MPM67886.1"/>
    <property type="molecule type" value="Genomic_DNA"/>
</dbReference>
<reference evidence="1" key="1">
    <citation type="submission" date="2019-08" db="EMBL/GenBank/DDBJ databases">
        <authorList>
            <person name="Kucharzyk K."/>
            <person name="Murdoch R.W."/>
            <person name="Higgins S."/>
            <person name="Loffler F."/>
        </authorList>
    </citation>
    <scope>NUCLEOTIDE SEQUENCE</scope>
</reference>
<name>A0A645BR98_9ZZZZ</name>
<gene>
    <name evidence="1" type="ORF">SDC9_114811</name>
</gene>
<evidence type="ECO:0000313" key="1">
    <source>
        <dbReference type="EMBL" id="MPM67886.1"/>
    </source>
</evidence>
<sequence length="393" mass="44076">MGLGYNQDDGLSFGADVALVLDSGLSVQIEAQAFTDRIVSQRRFDVMIASVSYPFFFQSSMLDTIVTPSLGVTLTGNLGFQDIQNSFHDLIGRDALLLAYDDCTQDMHPYLSLTAISGHFFDLLFLGIGLDAKVIPSWEYSVSSSIHLAYHDILTVQLGYEMKWGADLYPTQKTQEERYEGPKLGYTYDGGLLQSFYTSYLSSGYSYGGFTFDVLSLLSPKTFAQADFTFSTGFLYDELGQQSRLFAFSFGNVSFETRHKNGPMFNRMEDQDDRLNIGAWTIGYQMGPENAKSLALPYAKLLAGLQRFNLQQDYTTTLSEEIRPIVGLEVGLRIGKHGQWVIGNQSYRFRLATSVHYVLFHDTLPVIPDFSEHTGPLLFQFGLVIDIEHDLTN</sequence>
<comment type="caution">
    <text evidence="1">The sequence shown here is derived from an EMBL/GenBank/DDBJ whole genome shotgun (WGS) entry which is preliminary data.</text>
</comment>
<protein>
    <submittedName>
        <fullName evidence="1">Uncharacterized protein</fullName>
    </submittedName>
</protein>
<accession>A0A645BR98</accession>
<dbReference type="AlphaFoldDB" id="A0A645BR98"/>